<gene>
    <name evidence="1" type="ORF">CQ006_24860</name>
</gene>
<proteinExistence type="predicted"/>
<comment type="caution">
    <text evidence="1">The sequence shown here is derived from an EMBL/GenBank/DDBJ whole genome shotgun (WGS) entry which is preliminary data.</text>
</comment>
<protein>
    <submittedName>
        <fullName evidence="1">Uncharacterized protein</fullName>
    </submittedName>
</protein>
<dbReference type="EMBL" id="PCQE01000065">
    <property type="protein sequence ID" value="PRB93103.1"/>
    <property type="molecule type" value="Genomic_DNA"/>
</dbReference>
<dbReference type="Proteomes" id="UP000239458">
    <property type="component" value="Unassembled WGS sequence"/>
</dbReference>
<accession>A0A2S9D7E3</accession>
<dbReference type="AlphaFoldDB" id="A0A2S9D7E3"/>
<organism evidence="1 2">
    <name type="scientific">Pseudomonas cedrina</name>
    <dbReference type="NCBI Taxonomy" id="651740"/>
    <lineage>
        <taxon>Bacteria</taxon>
        <taxon>Pseudomonadati</taxon>
        <taxon>Pseudomonadota</taxon>
        <taxon>Gammaproteobacteria</taxon>
        <taxon>Pseudomonadales</taxon>
        <taxon>Pseudomonadaceae</taxon>
        <taxon>Pseudomonas</taxon>
    </lineage>
</organism>
<name>A0A2S9D7E3_PSECE</name>
<reference evidence="1 2" key="1">
    <citation type="submission" date="2017-09" db="EMBL/GenBank/DDBJ databases">
        <title>Genomic, metabolic, and phenotypic characteristics of bacterial isolates from the natural microbiome of the model nematode Caenorhabditis elegans.</title>
        <authorList>
            <person name="Zimmermann J."/>
            <person name="Obeng N."/>
            <person name="Yang W."/>
            <person name="Obeng O."/>
            <person name="Kissoyan K."/>
            <person name="Pees B."/>
            <person name="Dirksen P."/>
            <person name="Hoppner M."/>
            <person name="Franke A."/>
            <person name="Rosenstiel P."/>
            <person name="Leippe M."/>
            <person name="Dierking K."/>
            <person name="Kaleta C."/>
            <person name="Schulenburg H."/>
        </authorList>
    </citation>
    <scope>NUCLEOTIDE SEQUENCE [LARGE SCALE GENOMIC DNA]</scope>
    <source>
        <strain evidence="1 2">MYb184</strain>
    </source>
</reference>
<evidence type="ECO:0000313" key="2">
    <source>
        <dbReference type="Proteomes" id="UP000239458"/>
    </source>
</evidence>
<evidence type="ECO:0000313" key="1">
    <source>
        <dbReference type="EMBL" id="PRB93103.1"/>
    </source>
</evidence>
<sequence>MRQARVISTTGRLMDHLHRLPGIQIDVTAAVHIMHTLGIDGSKRIACHPYSRWRWRPRQLQSTYLRDPKQTTIAVSRALRALIRRLSGTARAAIVPDHDSVGTVTGTPRGSAGSSGRLRFLLHK</sequence>